<comment type="caution">
    <text evidence="2">The sequence shown here is derived from an EMBL/GenBank/DDBJ whole genome shotgun (WGS) entry which is preliminary data.</text>
</comment>
<dbReference type="PANTHER" id="PTHR42663:SF4">
    <property type="entry name" value="SLL1036 PROTEIN"/>
    <property type="match status" value="1"/>
</dbReference>
<dbReference type="InterPro" id="IPR001279">
    <property type="entry name" value="Metallo-B-lactamas"/>
</dbReference>
<name>A0A0P7X3Q2_9BACT</name>
<dbReference type="OrthoDB" id="9781189at2"/>
<gene>
    <name evidence="2" type="ORF">HLUCCX10_16530</name>
</gene>
<accession>A0A0P7X3Q2</accession>
<dbReference type="STRING" id="1305737.GCA_000526355_02035"/>
<dbReference type="InterPro" id="IPR036866">
    <property type="entry name" value="RibonucZ/Hydroxyglut_hydro"/>
</dbReference>
<evidence type="ECO:0000313" key="3">
    <source>
        <dbReference type="Proteomes" id="UP000050421"/>
    </source>
</evidence>
<dbReference type="Gene3D" id="3.60.15.10">
    <property type="entry name" value="Ribonuclease Z/Hydroxyacylglutathione hydrolase-like"/>
    <property type="match status" value="1"/>
</dbReference>
<dbReference type="SMART" id="SM00849">
    <property type="entry name" value="Lactamase_B"/>
    <property type="match status" value="1"/>
</dbReference>
<evidence type="ECO:0000313" key="2">
    <source>
        <dbReference type="EMBL" id="KPQ09195.1"/>
    </source>
</evidence>
<reference evidence="2 3" key="1">
    <citation type="submission" date="2015-09" db="EMBL/GenBank/DDBJ databases">
        <title>Identification and resolution of microdiversity through metagenomic sequencing of parallel consortia.</title>
        <authorList>
            <person name="Nelson W.C."/>
            <person name="Romine M.F."/>
            <person name="Lindemann S.R."/>
        </authorList>
    </citation>
    <scope>NUCLEOTIDE SEQUENCE [LARGE SCALE GENOMIC DNA]</scope>
    <source>
        <strain evidence="2">HL-49</strain>
    </source>
</reference>
<dbReference type="CDD" id="cd07715">
    <property type="entry name" value="TaR3-like_MBL-fold"/>
    <property type="match status" value="1"/>
</dbReference>
<dbReference type="PANTHER" id="PTHR42663">
    <property type="entry name" value="HYDROLASE C777.06C-RELATED-RELATED"/>
    <property type="match status" value="1"/>
</dbReference>
<evidence type="ECO:0000259" key="1">
    <source>
        <dbReference type="SMART" id="SM00849"/>
    </source>
</evidence>
<dbReference type="EMBL" id="LJXT01000148">
    <property type="protein sequence ID" value="KPQ09195.1"/>
    <property type="molecule type" value="Genomic_DNA"/>
</dbReference>
<proteinExistence type="predicted"/>
<dbReference type="GO" id="GO:0016787">
    <property type="term" value="F:hydrolase activity"/>
    <property type="evidence" value="ECO:0007669"/>
    <property type="project" value="UniProtKB-KW"/>
</dbReference>
<dbReference type="PATRIC" id="fig|1305737.6.peg.297"/>
<sequence>MIKVKIWGCRGSLPAPGPENNFYGGNTSCVQVSDGETCLILDAGSGIQRLGRFLDKDVRQIHIFLTHLHIDHTMGLGFFRPLYNPNVEVHLWGPSTFDTPLLQRLRKYFSPPLFPVRLGDLPNHPIIHELSDDQIQIGNFTIHSEFVCHPGPTLGFRISDGNTVLAYIPDHEVRLGSSDFPNDPEWTSGFEIAKKADLLLHDGAYTLAEYEEKTGWGHSAIQDTIEFANMCKVKHLGIFHHEPNNTDSRLDEILAERLAGKVLDFSVEMCREGAEYIFGT</sequence>
<dbReference type="Pfam" id="PF12706">
    <property type="entry name" value="Lactamase_B_2"/>
    <property type="match status" value="1"/>
</dbReference>
<dbReference type="Proteomes" id="UP000050421">
    <property type="component" value="Unassembled WGS sequence"/>
</dbReference>
<dbReference type="AlphaFoldDB" id="A0A0P7X3Q2"/>
<feature type="domain" description="Metallo-beta-lactamase" evidence="1">
    <location>
        <begin position="26"/>
        <end position="218"/>
    </location>
</feature>
<protein>
    <submittedName>
        <fullName evidence="2">Metal-dependent hydrolases of the beta-lactamase superfamily I</fullName>
    </submittedName>
</protein>
<organism evidence="2 3">
    <name type="scientific">Algoriphagus marincola HL-49</name>
    <dbReference type="NCBI Taxonomy" id="1305737"/>
    <lineage>
        <taxon>Bacteria</taxon>
        <taxon>Pseudomonadati</taxon>
        <taxon>Bacteroidota</taxon>
        <taxon>Cytophagia</taxon>
        <taxon>Cytophagales</taxon>
        <taxon>Cyclobacteriaceae</taxon>
        <taxon>Algoriphagus</taxon>
    </lineage>
</organism>
<dbReference type="eggNOG" id="COG1235">
    <property type="taxonomic scope" value="Bacteria"/>
</dbReference>
<dbReference type="SUPFAM" id="SSF56281">
    <property type="entry name" value="Metallo-hydrolase/oxidoreductase"/>
    <property type="match status" value="1"/>
</dbReference>
<keyword evidence="2" id="KW-0378">Hydrolase</keyword>